<evidence type="ECO:0000313" key="6">
    <source>
        <dbReference type="EMBL" id="KAF5382887.1"/>
    </source>
</evidence>
<feature type="domain" description="Ribosomal eL28/Mak16" evidence="5">
    <location>
        <begin position="5"/>
        <end position="110"/>
    </location>
</feature>
<keyword evidence="7" id="KW-1185">Reference proteome</keyword>
<evidence type="ECO:0000259" key="5">
    <source>
        <dbReference type="Pfam" id="PF01778"/>
    </source>
</evidence>
<comment type="caution">
    <text evidence="6">The sequence shown here is derived from an EMBL/GenBank/DDBJ whole genome shotgun (WGS) entry which is preliminary data.</text>
</comment>
<dbReference type="Proteomes" id="UP000518752">
    <property type="component" value="Unassembled WGS sequence"/>
</dbReference>
<proteinExistence type="inferred from homology"/>
<dbReference type="GO" id="GO:0006412">
    <property type="term" value="P:translation"/>
    <property type="evidence" value="ECO:0007669"/>
    <property type="project" value="InterPro"/>
</dbReference>
<feature type="compositionally biased region" description="Low complexity" evidence="4">
    <location>
        <begin position="69"/>
        <end position="92"/>
    </location>
</feature>
<evidence type="ECO:0000256" key="4">
    <source>
        <dbReference type="SAM" id="MobiDB-lite"/>
    </source>
</evidence>
<accession>A0A8H5HGE3</accession>
<evidence type="ECO:0000313" key="7">
    <source>
        <dbReference type="Proteomes" id="UP000518752"/>
    </source>
</evidence>
<dbReference type="PANTHER" id="PTHR10544">
    <property type="entry name" value="60S RIBOSOMAL PROTEIN L28"/>
    <property type="match status" value="1"/>
</dbReference>
<dbReference type="InterPro" id="IPR002672">
    <property type="entry name" value="Ribosomal_eL28"/>
</dbReference>
<dbReference type="Pfam" id="PF01778">
    <property type="entry name" value="Ribosomal_L28e"/>
    <property type="match status" value="1"/>
</dbReference>
<dbReference type="GO" id="GO:1990904">
    <property type="term" value="C:ribonucleoprotein complex"/>
    <property type="evidence" value="ECO:0007669"/>
    <property type="project" value="UniProtKB-KW"/>
</dbReference>
<protein>
    <recommendedName>
        <fullName evidence="5">Ribosomal eL28/Mak16 domain-containing protein</fullName>
    </recommendedName>
</protein>
<dbReference type="AlphaFoldDB" id="A0A8H5HGE3"/>
<evidence type="ECO:0000256" key="2">
    <source>
        <dbReference type="ARBA" id="ARBA00022980"/>
    </source>
</evidence>
<dbReference type="Gene3D" id="3.30.390.110">
    <property type="match status" value="1"/>
</dbReference>
<evidence type="ECO:0000256" key="1">
    <source>
        <dbReference type="ARBA" id="ARBA00007926"/>
    </source>
</evidence>
<organism evidence="6 7">
    <name type="scientific">Collybiopsis confluens</name>
    <dbReference type="NCBI Taxonomy" id="2823264"/>
    <lineage>
        <taxon>Eukaryota</taxon>
        <taxon>Fungi</taxon>
        <taxon>Dikarya</taxon>
        <taxon>Basidiomycota</taxon>
        <taxon>Agaricomycotina</taxon>
        <taxon>Agaricomycetes</taxon>
        <taxon>Agaricomycetidae</taxon>
        <taxon>Agaricales</taxon>
        <taxon>Marasmiineae</taxon>
        <taxon>Omphalotaceae</taxon>
        <taxon>Collybiopsis</taxon>
    </lineage>
</organism>
<dbReference type="GO" id="GO:0005840">
    <property type="term" value="C:ribosome"/>
    <property type="evidence" value="ECO:0007669"/>
    <property type="project" value="UniProtKB-KW"/>
</dbReference>
<dbReference type="InterPro" id="IPR029004">
    <property type="entry name" value="Ribosomal_eL28/Mak16"/>
</dbReference>
<reference evidence="6 7" key="1">
    <citation type="journal article" date="2020" name="ISME J.">
        <title>Uncovering the hidden diversity of litter-decomposition mechanisms in mushroom-forming fungi.</title>
        <authorList>
            <person name="Floudas D."/>
            <person name="Bentzer J."/>
            <person name="Ahren D."/>
            <person name="Johansson T."/>
            <person name="Persson P."/>
            <person name="Tunlid A."/>
        </authorList>
    </citation>
    <scope>NUCLEOTIDE SEQUENCE [LARGE SCALE GENOMIC DNA]</scope>
    <source>
        <strain evidence="6 7">CBS 406.79</strain>
    </source>
</reference>
<gene>
    <name evidence="6" type="ORF">D9757_006351</name>
</gene>
<feature type="region of interest" description="Disordered" evidence="4">
    <location>
        <begin position="69"/>
        <end position="120"/>
    </location>
</feature>
<evidence type="ECO:0000256" key="3">
    <source>
        <dbReference type="ARBA" id="ARBA00023274"/>
    </source>
</evidence>
<keyword evidence="3" id="KW-0687">Ribonucleoprotein</keyword>
<dbReference type="GO" id="GO:0003735">
    <property type="term" value="F:structural constituent of ribosome"/>
    <property type="evidence" value="ECO:0007669"/>
    <property type="project" value="InterPro"/>
</dbReference>
<sequence length="167" mass="17894">MSDDLQWLLLRKSNSYMVKGLPEGPIFSKEPGNLLNIHSHKYSGLANSKTIDVSDANGKITITTRKTKVSPTSVASARSTTSVRSRSGTRRALGVASATAKRGYRPDLRKSRSNSDVPTRHVAIGSRQMLDAVVLARTAALISAQKEPKALPPKKSRGKKAKTAAAA</sequence>
<comment type="similarity">
    <text evidence="1">Belongs to the eukaryotic ribosomal protein eL28 family.</text>
</comment>
<feature type="compositionally biased region" description="Basic residues" evidence="4">
    <location>
        <begin position="152"/>
        <end position="167"/>
    </location>
</feature>
<feature type="region of interest" description="Disordered" evidence="4">
    <location>
        <begin position="143"/>
        <end position="167"/>
    </location>
</feature>
<dbReference type="EMBL" id="JAACJN010000049">
    <property type="protein sequence ID" value="KAF5382887.1"/>
    <property type="molecule type" value="Genomic_DNA"/>
</dbReference>
<dbReference type="OrthoDB" id="338850at2759"/>
<name>A0A8H5HGE3_9AGAR</name>
<keyword evidence="2" id="KW-0689">Ribosomal protein</keyword>